<dbReference type="EMBL" id="SRLO01000892">
    <property type="protein sequence ID" value="TNN44629.1"/>
    <property type="molecule type" value="Genomic_DNA"/>
</dbReference>
<evidence type="ECO:0000313" key="2">
    <source>
        <dbReference type="EMBL" id="TNN44629.1"/>
    </source>
</evidence>
<protein>
    <submittedName>
        <fullName evidence="2">Uncharacterized protein</fullName>
    </submittedName>
</protein>
<keyword evidence="1" id="KW-0732">Signal</keyword>
<organism evidence="2 3">
    <name type="scientific">Liparis tanakae</name>
    <name type="common">Tanaka's snailfish</name>
    <dbReference type="NCBI Taxonomy" id="230148"/>
    <lineage>
        <taxon>Eukaryota</taxon>
        <taxon>Metazoa</taxon>
        <taxon>Chordata</taxon>
        <taxon>Craniata</taxon>
        <taxon>Vertebrata</taxon>
        <taxon>Euteleostomi</taxon>
        <taxon>Actinopterygii</taxon>
        <taxon>Neopterygii</taxon>
        <taxon>Teleostei</taxon>
        <taxon>Neoteleostei</taxon>
        <taxon>Acanthomorphata</taxon>
        <taxon>Eupercaria</taxon>
        <taxon>Perciformes</taxon>
        <taxon>Cottioidei</taxon>
        <taxon>Cottales</taxon>
        <taxon>Liparidae</taxon>
        <taxon>Liparis</taxon>
    </lineage>
</organism>
<dbReference type="AlphaFoldDB" id="A0A4Z2FU24"/>
<accession>A0A4Z2FU24</accession>
<evidence type="ECO:0000313" key="3">
    <source>
        <dbReference type="Proteomes" id="UP000314294"/>
    </source>
</evidence>
<feature type="chain" id="PRO_5021349875" evidence="1">
    <location>
        <begin position="39"/>
        <end position="166"/>
    </location>
</feature>
<evidence type="ECO:0000256" key="1">
    <source>
        <dbReference type="SAM" id="SignalP"/>
    </source>
</evidence>
<reference evidence="2 3" key="1">
    <citation type="submission" date="2019-03" db="EMBL/GenBank/DDBJ databases">
        <title>First draft genome of Liparis tanakae, snailfish: a comprehensive survey of snailfish specific genes.</title>
        <authorList>
            <person name="Kim W."/>
            <person name="Song I."/>
            <person name="Jeong J.-H."/>
            <person name="Kim D."/>
            <person name="Kim S."/>
            <person name="Ryu S."/>
            <person name="Song J.Y."/>
            <person name="Lee S.K."/>
        </authorList>
    </citation>
    <scope>NUCLEOTIDE SEQUENCE [LARGE SCALE GENOMIC DNA]</scope>
    <source>
        <tissue evidence="2">Muscle</tissue>
    </source>
</reference>
<dbReference type="Proteomes" id="UP000314294">
    <property type="component" value="Unassembled WGS sequence"/>
</dbReference>
<keyword evidence="3" id="KW-1185">Reference proteome</keyword>
<gene>
    <name evidence="2" type="ORF">EYF80_045162</name>
</gene>
<comment type="caution">
    <text evidence="2">The sequence shown here is derived from an EMBL/GenBank/DDBJ whole genome shotgun (WGS) entry which is preliminary data.</text>
</comment>
<sequence length="166" mass="18290">MLQHYRGEVRAPFHSSYSQRWALVLVLCLQSQWKGIAAASGRPPRALPDLSQRNELCTASIFTSCPCPASLSFITNAQHEAQPEEDLMSVTATRRSPASDFEKAVVPDAATGKSFLQQQHRGHVHCATTWLRARCPTPPACISRVGRVLLPEKKLRSQVGCETPVV</sequence>
<proteinExistence type="predicted"/>
<feature type="signal peptide" evidence="1">
    <location>
        <begin position="1"/>
        <end position="38"/>
    </location>
</feature>
<name>A0A4Z2FU24_9TELE</name>